<dbReference type="InterPro" id="IPR015310">
    <property type="entry name" value="AHSA1-like_N"/>
</dbReference>
<evidence type="ECO:0000313" key="5">
    <source>
        <dbReference type="Proteomes" id="UP000095728"/>
    </source>
</evidence>
<gene>
    <name evidence="4" type="ORF">AWRI3579_g3182</name>
</gene>
<dbReference type="Proteomes" id="UP000095728">
    <property type="component" value="Unassembled WGS sequence"/>
</dbReference>
<dbReference type="Gene3D" id="3.30.530.20">
    <property type="match status" value="1"/>
</dbReference>
<dbReference type="Pfam" id="PF09229">
    <property type="entry name" value="Aha1_N"/>
    <property type="match status" value="1"/>
</dbReference>
<dbReference type="InterPro" id="IPR023393">
    <property type="entry name" value="START-like_dom_sf"/>
</dbReference>
<reference evidence="5" key="1">
    <citation type="journal article" date="2016" name="Genome Announc.">
        <title>Genome sequences of three species of Hanseniaspora isolated from spontaneous wine fermentations.</title>
        <authorList>
            <person name="Sternes P.R."/>
            <person name="Lee D."/>
            <person name="Kutyna D.R."/>
            <person name="Borneman A.R."/>
        </authorList>
    </citation>
    <scope>NUCLEOTIDE SEQUENCE [LARGE SCALE GENOMIC DNA]</scope>
    <source>
        <strain evidence="5">AWRI3579</strain>
    </source>
</reference>
<evidence type="ECO:0000256" key="2">
    <source>
        <dbReference type="SAM" id="MobiDB-lite"/>
    </source>
</evidence>
<dbReference type="FunCoup" id="A0A1E5R7R0">
    <property type="interactions" value="1350"/>
</dbReference>
<dbReference type="STRING" id="56408.A0A1E5R7R0"/>
<feature type="compositionally biased region" description="Low complexity" evidence="2">
    <location>
        <begin position="179"/>
        <end position="192"/>
    </location>
</feature>
<dbReference type="AlphaFoldDB" id="A0A1E5R7R0"/>
<accession>A0A1E5R7R0</accession>
<dbReference type="SMART" id="SM01000">
    <property type="entry name" value="Aha1_N"/>
    <property type="match status" value="1"/>
</dbReference>
<proteinExistence type="inferred from homology"/>
<feature type="region of interest" description="Disordered" evidence="2">
    <location>
        <begin position="177"/>
        <end position="198"/>
    </location>
</feature>
<dbReference type="InParanoid" id="A0A1E5R7R0"/>
<name>A0A1E5R7R0_9ASCO</name>
<dbReference type="InterPro" id="IPR013538">
    <property type="entry name" value="ASHA1/2-like_C"/>
</dbReference>
<organism evidence="4 5">
    <name type="scientific">Hanseniaspora osmophila</name>
    <dbReference type="NCBI Taxonomy" id="56408"/>
    <lineage>
        <taxon>Eukaryota</taxon>
        <taxon>Fungi</taxon>
        <taxon>Dikarya</taxon>
        <taxon>Ascomycota</taxon>
        <taxon>Saccharomycotina</taxon>
        <taxon>Saccharomycetes</taxon>
        <taxon>Saccharomycodales</taxon>
        <taxon>Saccharomycodaceae</taxon>
        <taxon>Hanseniaspora</taxon>
    </lineage>
</organism>
<dbReference type="CDD" id="cd08892">
    <property type="entry name" value="SRPBCC_Aha1"/>
    <property type="match status" value="1"/>
</dbReference>
<comment type="similarity">
    <text evidence="1">Belongs to the AHA1 family.</text>
</comment>
<dbReference type="PANTHER" id="PTHR13009:SF22">
    <property type="entry name" value="LD43819P"/>
    <property type="match status" value="1"/>
</dbReference>
<dbReference type="Pfam" id="PF08327">
    <property type="entry name" value="AHSA1"/>
    <property type="match status" value="1"/>
</dbReference>
<evidence type="ECO:0000256" key="1">
    <source>
        <dbReference type="ARBA" id="ARBA00006817"/>
    </source>
</evidence>
<keyword evidence="5" id="KW-1185">Reference proteome</keyword>
<dbReference type="InterPro" id="IPR036338">
    <property type="entry name" value="Aha1"/>
</dbReference>
<dbReference type="GO" id="GO:0005829">
    <property type="term" value="C:cytosol"/>
    <property type="evidence" value="ECO:0007669"/>
    <property type="project" value="TreeGrafter"/>
</dbReference>
<dbReference type="Gene3D" id="3.15.10.20">
    <property type="entry name" value="Activator of Hsp90 ATPase Aha1, N-terminal domain"/>
    <property type="match status" value="1"/>
</dbReference>
<comment type="caution">
    <text evidence="4">The sequence shown here is derived from an EMBL/GenBank/DDBJ whole genome shotgun (WGS) entry which is preliminary data.</text>
</comment>
<dbReference type="OrthoDB" id="567237at2759"/>
<dbReference type="GO" id="GO:0006457">
    <property type="term" value="P:protein folding"/>
    <property type="evidence" value="ECO:0007669"/>
    <property type="project" value="TreeGrafter"/>
</dbReference>
<sequence length="359" mass="40743">MVVQNPNNWHWVDKNCIYWAKEYFEKKLPALDSTKQGSNIHVVKLSNFDGDCEVNQRKGKIISLYDLKMTVLYEGVDASSGEKYEGSITIPEVAFDTEVDDYQFEIVVYKETVKVGEQFRKEIRSDLIPQMKAVFQQFGKDLLAANAEDIQIPESEVSSVFTKQNLSSSSTVLKSAPKTSSAASANSTTSSNDKPKVTVPLSTLGAQKISTYNSTSLHLEPTFNCRSRDLYETFLDKGRVNVWTRGSLQVVKSTDMGSPKLLENDEFKLFGGNIDCIITALDSSDVNEKIVMKWRMNDWLEGYFSEITLNFKQSDEYNETKIQIIWDKVPVGQEDRCKKNFEEYYIKSIKLTFGFGAIL</sequence>
<evidence type="ECO:0000259" key="3">
    <source>
        <dbReference type="SMART" id="SM01000"/>
    </source>
</evidence>
<protein>
    <submittedName>
        <fullName evidence="4">Hsp90 co-chaperone AHA1</fullName>
    </submittedName>
</protein>
<dbReference type="EMBL" id="LPNM01000009">
    <property type="protein sequence ID" value="OEJ82936.1"/>
    <property type="molecule type" value="Genomic_DNA"/>
</dbReference>
<feature type="domain" description="Activator of Hsp90 ATPase AHSA1-like N-terminal" evidence="3">
    <location>
        <begin position="13"/>
        <end position="149"/>
    </location>
</feature>
<dbReference type="GO" id="GO:0001671">
    <property type="term" value="F:ATPase activator activity"/>
    <property type="evidence" value="ECO:0007669"/>
    <property type="project" value="InterPro"/>
</dbReference>
<evidence type="ECO:0000313" key="4">
    <source>
        <dbReference type="EMBL" id="OEJ82936.1"/>
    </source>
</evidence>
<dbReference type="SUPFAM" id="SSF55961">
    <property type="entry name" value="Bet v1-like"/>
    <property type="match status" value="1"/>
</dbReference>
<dbReference type="GO" id="GO:0051087">
    <property type="term" value="F:protein-folding chaperone binding"/>
    <property type="evidence" value="ECO:0007669"/>
    <property type="project" value="InterPro"/>
</dbReference>
<dbReference type="PANTHER" id="PTHR13009">
    <property type="entry name" value="HEAT SHOCK PROTEIN 90 HSP90 CO-CHAPERONE AHA-1"/>
    <property type="match status" value="1"/>
</dbReference>
<dbReference type="SUPFAM" id="SSF103111">
    <property type="entry name" value="Activator of Hsp90 ATPase, Aha1"/>
    <property type="match status" value="1"/>
</dbReference>